<protein>
    <submittedName>
        <fullName evidence="2">Antirepressor protein</fullName>
    </submittedName>
</protein>
<dbReference type="Proteomes" id="UP000033423">
    <property type="component" value="Unassembled WGS sequence"/>
</dbReference>
<dbReference type="AlphaFoldDB" id="A0A0F3GU46"/>
<evidence type="ECO:0000313" key="2">
    <source>
        <dbReference type="EMBL" id="KJU85361.1"/>
    </source>
</evidence>
<keyword evidence="3" id="KW-1185">Reference proteome</keyword>
<gene>
    <name evidence="2" type="ORF">MBAV_002444</name>
</gene>
<proteinExistence type="predicted"/>
<feature type="domain" description="Antirepressor protein ant N-terminal" evidence="1">
    <location>
        <begin position="11"/>
        <end position="121"/>
    </location>
</feature>
<comment type="caution">
    <text evidence="2">The sequence shown here is derived from an EMBL/GenBank/DDBJ whole genome shotgun (WGS) entry which is preliminary data.</text>
</comment>
<organism evidence="2 3">
    <name type="scientific">Candidatus Magnetobacterium bavaricum</name>
    <dbReference type="NCBI Taxonomy" id="29290"/>
    <lineage>
        <taxon>Bacteria</taxon>
        <taxon>Pseudomonadati</taxon>
        <taxon>Nitrospirota</taxon>
        <taxon>Thermodesulfovibrionia</taxon>
        <taxon>Thermodesulfovibrionales</taxon>
        <taxon>Candidatus Magnetobacteriaceae</taxon>
        <taxon>Candidatus Magnetobacterium</taxon>
    </lineage>
</organism>
<accession>A0A0F3GU46</accession>
<name>A0A0F3GU46_9BACT</name>
<dbReference type="Pfam" id="PF10547">
    <property type="entry name" value="P22_AR_N"/>
    <property type="match status" value="1"/>
</dbReference>
<evidence type="ECO:0000259" key="1">
    <source>
        <dbReference type="Pfam" id="PF10547"/>
    </source>
</evidence>
<evidence type="ECO:0000313" key="3">
    <source>
        <dbReference type="Proteomes" id="UP000033423"/>
    </source>
</evidence>
<dbReference type="InterPro" id="IPR018875">
    <property type="entry name" value="Antirepressor_Ant_N"/>
</dbReference>
<dbReference type="EMBL" id="LACI01001057">
    <property type="protein sequence ID" value="KJU85361.1"/>
    <property type="molecule type" value="Genomic_DNA"/>
</dbReference>
<reference evidence="2 3" key="1">
    <citation type="submission" date="2015-02" db="EMBL/GenBank/DDBJ databases">
        <title>Single-cell genomics of uncultivated deep-branching MTB reveals a conserved set of magnetosome genes.</title>
        <authorList>
            <person name="Kolinko S."/>
            <person name="Richter M."/>
            <person name="Glockner F.O."/>
            <person name="Brachmann A."/>
            <person name="Schuler D."/>
        </authorList>
    </citation>
    <scope>NUCLEOTIDE SEQUENCE [LARGE SCALE GENOMIC DNA]</scope>
    <source>
        <strain evidence="2">TM-1</strain>
    </source>
</reference>
<dbReference type="PRINTS" id="PR01994">
    <property type="entry name" value="ANTIREPRESSR"/>
</dbReference>
<sequence length="153" mass="17880">MNVQNLPTTTQVKFHDDTLITIQQHGKVYVAIKPVCQTLGLDWKSQYNRIQRDPVLSICMVITTIQIPGDDQSREITFLPLDKFHGWLFKINPGRVKNSHIREKVIRYQRECYDVLYEHLTNYTLLRYSKGACNKFSLEAATAFNRGFVVFIR</sequence>